<dbReference type="KEGG" id="halx:M0R89_04415"/>
<accession>A0A8U0HX07</accession>
<organism evidence="2 3">
    <name type="scientific">Halorussus limi</name>
    <dbReference type="NCBI Taxonomy" id="2938695"/>
    <lineage>
        <taxon>Archaea</taxon>
        <taxon>Methanobacteriati</taxon>
        <taxon>Methanobacteriota</taxon>
        <taxon>Stenosarchaea group</taxon>
        <taxon>Halobacteria</taxon>
        <taxon>Halobacteriales</taxon>
        <taxon>Haladaptataceae</taxon>
        <taxon>Halorussus</taxon>
    </lineage>
</organism>
<name>A0A8U0HX07_9EURY</name>
<dbReference type="GeneID" id="72184416"/>
<sequence>MNPGLSNPGGDLLFVTDEPRHPVEWNQHDDWAEYNDEWLPRFNNAQGGQLIEKLLDPMELSIDDVWITDSIKCPTQKDTSRGIPAAETEESFEHCRAYLDAEIEAVNPVGVVTLGMQATRRTLQVLGVTEDKARRVQVSEEYGHSGFKTTPPVVISLHWAQRTVAEREWVPVVQEAIVDLVESSR</sequence>
<proteinExistence type="predicted"/>
<evidence type="ECO:0000313" key="3">
    <source>
        <dbReference type="Proteomes" id="UP000830729"/>
    </source>
</evidence>
<dbReference type="InterPro" id="IPR005122">
    <property type="entry name" value="Uracil-DNA_glycosylase-like"/>
</dbReference>
<evidence type="ECO:0000259" key="1">
    <source>
        <dbReference type="Pfam" id="PF03167"/>
    </source>
</evidence>
<dbReference type="SUPFAM" id="SSF52141">
    <property type="entry name" value="Uracil-DNA glycosylase-like"/>
    <property type="match status" value="1"/>
</dbReference>
<keyword evidence="3" id="KW-1185">Reference proteome</keyword>
<dbReference type="EMBL" id="CP096659">
    <property type="protein sequence ID" value="UPV75313.1"/>
    <property type="molecule type" value="Genomic_DNA"/>
</dbReference>
<protein>
    <recommendedName>
        <fullName evidence="1">Uracil-DNA glycosylase-like domain-containing protein</fullName>
    </recommendedName>
</protein>
<reference evidence="2 3" key="1">
    <citation type="submission" date="2022-04" db="EMBL/GenBank/DDBJ databases">
        <title>Diverse halophilic archaea isolated from saline environments.</title>
        <authorList>
            <person name="Cui H.-L."/>
        </authorList>
    </citation>
    <scope>NUCLEOTIDE SEQUENCE [LARGE SCALE GENOMIC DNA]</scope>
    <source>
        <strain evidence="2 3">XZYJT49</strain>
    </source>
</reference>
<feature type="domain" description="Uracil-DNA glycosylase-like" evidence="1">
    <location>
        <begin position="47"/>
        <end position="141"/>
    </location>
</feature>
<evidence type="ECO:0000313" key="2">
    <source>
        <dbReference type="EMBL" id="UPV75313.1"/>
    </source>
</evidence>
<dbReference type="AlphaFoldDB" id="A0A8U0HX07"/>
<dbReference type="InterPro" id="IPR036895">
    <property type="entry name" value="Uracil-DNA_glycosylase-like_sf"/>
</dbReference>
<dbReference type="Proteomes" id="UP000830729">
    <property type="component" value="Chromosome"/>
</dbReference>
<gene>
    <name evidence="2" type="ORF">M0R89_04415</name>
</gene>
<dbReference type="Pfam" id="PF03167">
    <property type="entry name" value="UDG"/>
    <property type="match status" value="1"/>
</dbReference>
<dbReference type="RefSeq" id="WP_248651355.1">
    <property type="nucleotide sequence ID" value="NZ_CP096659.1"/>
</dbReference>
<dbReference type="Gene3D" id="3.40.470.10">
    <property type="entry name" value="Uracil-DNA glycosylase-like domain"/>
    <property type="match status" value="1"/>
</dbReference>